<feature type="region of interest" description="Disordered" evidence="2">
    <location>
        <begin position="1"/>
        <end position="62"/>
    </location>
</feature>
<feature type="domain" description="CCHC-type" evidence="3">
    <location>
        <begin position="110"/>
        <end position="125"/>
    </location>
</feature>
<feature type="compositionally biased region" description="Low complexity" evidence="2">
    <location>
        <begin position="35"/>
        <end position="50"/>
    </location>
</feature>
<dbReference type="Gene3D" id="4.10.60.10">
    <property type="entry name" value="Zinc finger, CCHC-type"/>
    <property type="match status" value="1"/>
</dbReference>
<keyword evidence="1" id="KW-0479">Metal-binding</keyword>
<dbReference type="InterPro" id="IPR053253">
    <property type="entry name" value="Sex_diff_modulator"/>
</dbReference>
<dbReference type="PROSITE" id="PS50158">
    <property type="entry name" value="ZF_CCHC"/>
    <property type="match status" value="1"/>
</dbReference>
<evidence type="ECO:0000256" key="1">
    <source>
        <dbReference type="PROSITE-ProRule" id="PRU00047"/>
    </source>
</evidence>
<dbReference type="InterPro" id="IPR001878">
    <property type="entry name" value="Znf_CCHC"/>
</dbReference>
<gene>
    <name evidence="4" type="ORF">QYE76_014707</name>
</gene>
<dbReference type="SUPFAM" id="SSF57756">
    <property type="entry name" value="Retrovirus zinc finger-like domains"/>
    <property type="match status" value="1"/>
</dbReference>
<feature type="compositionally biased region" description="Low complexity" evidence="2">
    <location>
        <begin position="546"/>
        <end position="556"/>
    </location>
</feature>
<organism evidence="4 5">
    <name type="scientific">Lolium multiflorum</name>
    <name type="common">Italian ryegrass</name>
    <name type="synonym">Lolium perenne subsp. multiflorum</name>
    <dbReference type="NCBI Taxonomy" id="4521"/>
    <lineage>
        <taxon>Eukaryota</taxon>
        <taxon>Viridiplantae</taxon>
        <taxon>Streptophyta</taxon>
        <taxon>Embryophyta</taxon>
        <taxon>Tracheophyta</taxon>
        <taxon>Spermatophyta</taxon>
        <taxon>Magnoliopsida</taxon>
        <taxon>Liliopsida</taxon>
        <taxon>Poales</taxon>
        <taxon>Poaceae</taxon>
        <taxon>BOP clade</taxon>
        <taxon>Pooideae</taxon>
        <taxon>Poodae</taxon>
        <taxon>Poeae</taxon>
        <taxon>Poeae Chloroplast Group 2 (Poeae type)</taxon>
        <taxon>Loliodinae</taxon>
        <taxon>Loliinae</taxon>
        <taxon>Lolium</taxon>
    </lineage>
</organism>
<dbReference type="PANTHER" id="PTHR33087:SF42">
    <property type="entry name" value="DUF4283 DOMAIN-CONTAINING PROTEIN"/>
    <property type="match status" value="1"/>
</dbReference>
<evidence type="ECO:0000256" key="2">
    <source>
        <dbReference type="SAM" id="MobiDB-lite"/>
    </source>
</evidence>
<dbReference type="AlphaFoldDB" id="A0AAD8U5H0"/>
<dbReference type="SMART" id="SM00343">
    <property type="entry name" value="ZnF_C2HC"/>
    <property type="match status" value="2"/>
</dbReference>
<sequence length="574" mass="61767">MDSTASHPPGFSHRWAPEGSPKSVSSASPRRDAHVSGLGILSASSGGSVAPRHEERELVPEEGRVRAHDRLVWERPKPSKGKLWTRRIEARNEAGAAGWGAPAPEMRGLCFRCYLPGHRKRDCTNAEVCMRCWQKGHPAMECKRPWSPSSEEELRNLALAKLARRRSPERERQGRQTGRGARAPSPPLPLPSARPRSPPPPPPPSLRAASRLPPMEDWPPLTVAPVWEPAREVPREVEEVSPLLCVARRTAAMCDLEQRLQLAMVATVDGRRPPVSCEQSKELRDHVAAMSSVLVAGAPLLFRPWNRQAQAGLVPMRSRVTLVLEGIPPHAWDTAVVEDLLGNSCAVDAVAPETKLRNDLSLFQLSAWTSDLEAIPVARRLAIPEPVQGGSRAAPISTAAAVVGADGSAVEGVRTLQYHILIHVVRVEEDAPEELGSARGTHGRGQEDGREPRGSGGDGEEGGHGGGSRRTTRDFPWQRGVPDRRRGPGGAMLRSAAVRSAECAGAAPAPEKMGPLPGVASPAPLTIQTGDPGQNLRRVWRVKAATAAASEKGAGSAEERTGDHVVGLHGRWSR</sequence>
<accession>A0AAD8U5H0</accession>
<dbReference type="GO" id="GO:0003676">
    <property type="term" value="F:nucleic acid binding"/>
    <property type="evidence" value="ECO:0007669"/>
    <property type="project" value="InterPro"/>
</dbReference>
<dbReference type="Proteomes" id="UP001231189">
    <property type="component" value="Unassembled WGS sequence"/>
</dbReference>
<keyword evidence="5" id="KW-1185">Reference proteome</keyword>
<feature type="region of interest" description="Disordered" evidence="2">
    <location>
        <begin position="432"/>
        <end position="496"/>
    </location>
</feature>
<keyword evidence="1" id="KW-0862">Zinc</keyword>
<evidence type="ECO:0000313" key="4">
    <source>
        <dbReference type="EMBL" id="KAK1698010.1"/>
    </source>
</evidence>
<evidence type="ECO:0000313" key="5">
    <source>
        <dbReference type="Proteomes" id="UP001231189"/>
    </source>
</evidence>
<name>A0AAD8U5H0_LOLMU</name>
<feature type="region of interest" description="Disordered" evidence="2">
    <location>
        <begin position="160"/>
        <end position="214"/>
    </location>
</feature>
<feature type="compositionally biased region" description="Basic and acidic residues" evidence="2">
    <location>
        <begin position="51"/>
        <end position="62"/>
    </location>
</feature>
<evidence type="ECO:0000259" key="3">
    <source>
        <dbReference type="PROSITE" id="PS50158"/>
    </source>
</evidence>
<reference evidence="4" key="1">
    <citation type="submission" date="2023-07" db="EMBL/GenBank/DDBJ databases">
        <title>A chromosome-level genome assembly of Lolium multiflorum.</title>
        <authorList>
            <person name="Chen Y."/>
            <person name="Copetti D."/>
            <person name="Kolliker R."/>
            <person name="Studer B."/>
        </authorList>
    </citation>
    <scope>NUCLEOTIDE SEQUENCE</scope>
    <source>
        <strain evidence="4">02402/16</strain>
        <tissue evidence="4">Leaf</tissue>
    </source>
</reference>
<comment type="caution">
    <text evidence="4">The sequence shown here is derived from an EMBL/GenBank/DDBJ whole genome shotgun (WGS) entry which is preliminary data.</text>
</comment>
<dbReference type="PANTHER" id="PTHR33087">
    <property type="entry name" value="OS07G0539200 PROTEIN"/>
    <property type="match status" value="1"/>
</dbReference>
<feature type="compositionally biased region" description="Basic and acidic residues" evidence="2">
    <location>
        <begin position="444"/>
        <end position="453"/>
    </location>
</feature>
<proteinExistence type="predicted"/>
<feature type="region of interest" description="Disordered" evidence="2">
    <location>
        <begin position="546"/>
        <end position="574"/>
    </location>
</feature>
<protein>
    <recommendedName>
        <fullName evidence="3">CCHC-type domain-containing protein</fullName>
    </recommendedName>
</protein>
<keyword evidence="1" id="KW-0863">Zinc-finger</keyword>
<dbReference type="InterPro" id="IPR036875">
    <property type="entry name" value="Znf_CCHC_sf"/>
</dbReference>
<dbReference type="GO" id="GO:0008270">
    <property type="term" value="F:zinc ion binding"/>
    <property type="evidence" value="ECO:0007669"/>
    <property type="project" value="UniProtKB-KW"/>
</dbReference>
<feature type="compositionally biased region" description="Pro residues" evidence="2">
    <location>
        <begin position="184"/>
        <end position="205"/>
    </location>
</feature>
<dbReference type="EMBL" id="JAUUTY010000001">
    <property type="protein sequence ID" value="KAK1698010.1"/>
    <property type="molecule type" value="Genomic_DNA"/>
</dbReference>